<keyword evidence="1" id="KW-1133">Transmembrane helix</keyword>
<evidence type="ECO:0000313" key="2">
    <source>
        <dbReference type="EMBL" id="AAY64089.1"/>
    </source>
</evidence>
<keyword evidence="2" id="KW-0614">Plasmid</keyword>
<sequence>MKINIYRVLFLITLLISIICFSFGKSMVPTACYFLLFGSIFQVLIVEEKLDK</sequence>
<accession>A2RL17</accession>
<dbReference type="Proteomes" id="UP000000364">
    <property type="component" value="Chromosome"/>
</dbReference>
<dbReference type="AlphaFoldDB" id="A2RL17"/>
<evidence type="ECO:0000256" key="1">
    <source>
        <dbReference type="SAM" id="Phobius"/>
    </source>
</evidence>
<reference evidence="2" key="1">
    <citation type="journal article" date="1995" name="Int. Dairy J.">
        <title>Characterization and exploitation of conjugation in Lactococcus lactis.</title>
        <authorList>
            <person name="Gasson M."/>
            <person name="Godon J.-J."/>
            <person name="Chris P."/>
            <person name="Eaton T."/>
            <person name="Jury K."/>
            <person name="Shearman C."/>
        </authorList>
    </citation>
    <scope>NUCLEOTIDE SEQUENCE</scope>
    <source>
        <strain evidence="2">MG1363</strain>
        <plasmid evidence="2">pFI430</plasmid>
    </source>
</reference>
<geneLocation type="plasmid" evidence="2">
    <name>pFI430</name>
</geneLocation>
<keyword evidence="1" id="KW-0812">Transmembrane</keyword>
<evidence type="ECO:0000313" key="4">
    <source>
        <dbReference type="Proteomes" id="UP000000364"/>
    </source>
</evidence>
<protein>
    <submittedName>
        <fullName evidence="2">ORF12</fullName>
    </submittedName>
</protein>
<proteinExistence type="predicted"/>
<name>A2RL17_LACLM</name>
<feature type="transmembrane region" description="Helical" evidence="1">
    <location>
        <begin position="5"/>
        <end position="24"/>
    </location>
</feature>
<dbReference type="HOGENOM" id="CLU_3081163_0_0_9"/>
<dbReference type="STRING" id="416870.llmg_1397"/>
<dbReference type="EMBL" id="DQ011112">
    <property type="protein sequence ID" value="AAY64089.1"/>
    <property type="molecule type" value="Genomic_DNA"/>
</dbReference>
<dbReference type="KEGG" id="llm:llmg_1397"/>
<feature type="transmembrane region" description="Helical" evidence="1">
    <location>
        <begin position="30"/>
        <end position="46"/>
    </location>
</feature>
<keyword evidence="1" id="KW-0472">Membrane</keyword>
<reference evidence="2" key="2">
    <citation type="submission" date="2005-04" db="EMBL/GenBank/DDBJ databases">
        <title>The complete DNA sequence of the lactococcal sexfactor.</title>
        <authorList>
            <person name="Shearman C."/>
            <person name="Wegmann U."/>
            <person name="Godon J.-J."/>
            <person name="Jury K."/>
            <person name="Pillidge C."/>
            <person name="Gasson M."/>
        </authorList>
    </citation>
    <scope>NUCLEOTIDE SEQUENCE</scope>
    <source>
        <strain evidence="2">MG1363</strain>
        <plasmid evidence="2">pFI430</plasmid>
    </source>
</reference>
<evidence type="ECO:0000313" key="3">
    <source>
        <dbReference type="EMBL" id="CAL97983.1"/>
    </source>
</evidence>
<organism evidence="3 4">
    <name type="scientific">Lactococcus lactis subsp. cremoris (strain MG1363)</name>
    <dbReference type="NCBI Taxonomy" id="416870"/>
    <lineage>
        <taxon>Bacteria</taxon>
        <taxon>Bacillati</taxon>
        <taxon>Bacillota</taxon>
        <taxon>Bacilli</taxon>
        <taxon>Lactobacillales</taxon>
        <taxon>Streptococcaceae</taxon>
        <taxon>Lactococcus</taxon>
        <taxon>Lactococcus cremoris subsp. cremoris</taxon>
    </lineage>
</organism>
<reference evidence="3 4" key="3">
    <citation type="journal article" date="2007" name="J. Bacteriol.">
        <title>The complete genome sequence of the lactic acid bacterial paradigm Lactococcus lactis subsp. cremoris MG1363.</title>
        <authorList>
            <person name="Wegmann U."/>
            <person name="O'Connell-Motherway M."/>
            <person name="Zomer A."/>
            <person name="Buist G."/>
            <person name="Shearman C."/>
            <person name="Canchaya C."/>
            <person name="Ventura M."/>
            <person name="Goesmann A."/>
            <person name="Gasson M.J."/>
            <person name="Kuipers O.P."/>
            <person name="van Sinderen D."/>
            <person name="Kok J."/>
        </authorList>
    </citation>
    <scope>NUCLEOTIDE SEQUENCE [LARGE SCALE GENOMIC DNA]</scope>
    <source>
        <strain evidence="3 4">MG1363</strain>
    </source>
</reference>
<dbReference type="EMBL" id="AM406671">
    <property type="protein sequence ID" value="CAL97983.1"/>
    <property type="molecule type" value="Genomic_DNA"/>
</dbReference>
<gene>
    <name evidence="3" type="ordered locus">llmg_1397</name>
</gene>